<reference evidence="8 9" key="2">
    <citation type="submission" date="2018-11" db="EMBL/GenBank/DDBJ databases">
        <authorList>
            <consortium name="Pathogen Informatics"/>
        </authorList>
    </citation>
    <scope>NUCLEOTIDE SEQUENCE [LARGE SCALE GENOMIC DNA]</scope>
</reference>
<dbReference type="Proteomes" id="UP000267096">
    <property type="component" value="Unassembled WGS sequence"/>
</dbReference>
<organism evidence="10">
    <name type="scientific">Anisakis simplex</name>
    <name type="common">Herring worm</name>
    <dbReference type="NCBI Taxonomy" id="6269"/>
    <lineage>
        <taxon>Eukaryota</taxon>
        <taxon>Metazoa</taxon>
        <taxon>Ecdysozoa</taxon>
        <taxon>Nematoda</taxon>
        <taxon>Chromadorea</taxon>
        <taxon>Rhabditida</taxon>
        <taxon>Spirurina</taxon>
        <taxon>Ascaridomorpha</taxon>
        <taxon>Ascaridoidea</taxon>
        <taxon>Anisakidae</taxon>
        <taxon>Anisakis</taxon>
        <taxon>Anisakis simplex complex</taxon>
    </lineage>
</organism>
<gene>
    <name evidence="8" type="ORF">ASIM_LOCUS15544</name>
</gene>
<keyword evidence="5" id="KW-0378">Hydrolase</keyword>
<evidence type="ECO:0000256" key="1">
    <source>
        <dbReference type="ARBA" id="ARBA00005234"/>
    </source>
</evidence>
<dbReference type="Gene3D" id="3.30.310.130">
    <property type="entry name" value="Ubiquitin-related"/>
    <property type="match status" value="1"/>
</dbReference>
<proteinExistence type="inferred from homology"/>
<dbReference type="PANTHER" id="PTHR46896:SF3">
    <property type="entry name" value="FI06413P-RELATED"/>
    <property type="match status" value="1"/>
</dbReference>
<dbReference type="GO" id="GO:0005737">
    <property type="term" value="C:cytoplasm"/>
    <property type="evidence" value="ECO:0007669"/>
    <property type="project" value="TreeGrafter"/>
</dbReference>
<dbReference type="PROSITE" id="PS50600">
    <property type="entry name" value="ULP_PROTEASE"/>
    <property type="match status" value="1"/>
</dbReference>
<dbReference type="SUPFAM" id="SSF54001">
    <property type="entry name" value="Cysteine proteinases"/>
    <property type="match status" value="1"/>
</dbReference>
<comment type="similarity">
    <text evidence="1">Belongs to the peptidase C48 family.</text>
</comment>
<evidence type="ECO:0000256" key="3">
    <source>
        <dbReference type="ARBA" id="ARBA00022670"/>
    </source>
</evidence>
<dbReference type="InterPro" id="IPR038765">
    <property type="entry name" value="Papain-like_cys_pep_sf"/>
</dbReference>
<dbReference type="PANTHER" id="PTHR46896">
    <property type="entry name" value="SENTRIN-SPECIFIC PROTEASE"/>
    <property type="match status" value="1"/>
</dbReference>
<dbReference type="InterPro" id="IPR051947">
    <property type="entry name" value="Sentrin-specific_protease"/>
</dbReference>
<evidence type="ECO:0000256" key="4">
    <source>
        <dbReference type="ARBA" id="ARBA00022786"/>
    </source>
</evidence>
<dbReference type="GO" id="GO:0016926">
    <property type="term" value="P:protein desumoylation"/>
    <property type="evidence" value="ECO:0007669"/>
    <property type="project" value="TreeGrafter"/>
</dbReference>
<evidence type="ECO:0000256" key="5">
    <source>
        <dbReference type="ARBA" id="ARBA00022801"/>
    </source>
</evidence>
<name>A0A0M3K596_ANISI</name>
<dbReference type="InterPro" id="IPR003653">
    <property type="entry name" value="Peptidase_C48_C"/>
</dbReference>
<evidence type="ECO:0000313" key="10">
    <source>
        <dbReference type="WBParaSite" id="ASIM_0001613701-mRNA-1"/>
    </source>
</evidence>
<dbReference type="OrthoDB" id="442460at2759"/>
<dbReference type="AlphaFoldDB" id="A0A0M3K596"/>
<dbReference type="GO" id="GO:0006508">
    <property type="term" value="P:proteolysis"/>
    <property type="evidence" value="ECO:0007669"/>
    <property type="project" value="UniProtKB-KW"/>
</dbReference>
<evidence type="ECO:0000313" key="9">
    <source>
        <dbReference type="Proteomes" id="UP000267096"/>
    </source>
</evidence>
<evidence type="ECO:0000259" key="7">
    <source>
        <dbReference type="PROSITE" id="PS50600"/>
    </source>
</evidence>
<keyword evidence="2" id="KW-0597">Phosphoprotein</keyword>
<feature type="region of interest" description="Disordered" evidence="6">
    <location>
        <begin position="336"/>
        <end position="365"/>
    </location>
</feature>
<keyword evidence="3" id="KW-0645">Protease</keyword>
<dbReference type="Gene3D" id="1.10.418.20">
    <property type="match status" value="1"/>
</dbReference>
<dbReference type="EMBL" id="UYRR01032399">
    <property type="protein sequence ID" value="VDK55474.1"/>
    <property type="molecule type" value="Genomic_DNA"/>
</dbReference>
<reference evidence="10" key="1">
    <citation type="submission" date="2017-02" db="UniProtKB">
        <authorList>
            <consortium name="WormBaseParasite"/>
        </authorList>
    </citation>
    <scope>IDENTIFICATION</scope>
</reference>
<sequence>MLTRQAAQRKVIHMIDEDDGVDALQKKDVDLSQGNLLVYPVGEKDAVPIHFADVECLKPEQMLNDVIIDFFLKHIHYESIPLERRSSVFVFNSFFYGKLSNCNGGIPPHSAVARSKWIMSNYKSVRNWTKNVDLFSKEYIVVPINEDIHWYLAIIVHPSAAIEVPNAIEANDESQKKRRRKTYIIWNLFCRKLTAAVLREYLECEYNDKRKQKAVDGERFAKELVEKITPRELPQQRNYTDCGLFLLKYAECFLVNPPQLITQSDSFLRWYPRFTIKNMRSAILDKVKSLCDPQKWSAYEEYSKGRECDVQTTQHTIEPFSTETTMGISVVLPFRSDSPKPRLRSYSTGDEQEEVTTEMKRPLTP</sequence>
<dbReference type="GO" id="GO:0005634">
    <property type="term" value="C:nucleus"/>
    <property type="evidence" value="ECO:0007669"/>
    <property type="project" value="TreeGrafter"/>
</dbReference>
<evidence type="ECO:0000256" key="2">
    <source>
        <dbReference type="ARBA" id="ARBA00022553"/>
    </source>
</evidence>
<dbReference type="GO" id="GO:0070139">
    <property type="term" value="F:SUMO-specific endopeptidase activity"/>
    <property type="evidence" value="ECO:0007669"/>
    <property type="project" value="TreeGrafter"/>
</dbReference>
<evidence type="ECO:0000313" key="8">
    <source>
        <dbReference type="EMBL" id="VDK55474.1"/>
    </source>
</evidence>
<dbReference type="Pfam" id="PF02902">
    <property type="entry name" value="Peptidase_C48"/>
    <property type="match status" value="1"/>
</dbReference>
<keyword evidence="9" id="KW-1185">Reference proteome</keyword>
<feature type="domain" description="Ubiquitin-like protease family profile" evidence="7">
    <location>
        <begin position="47"/>
        <end position="253"/>
    </location>
</feature>
<protein>
    <submittedName>
        <fullName evidence="10">ULP_PROTEASE domain-containing protein</fullName>
    </submittedName>
</protein>
<dbReference type="WBParaSite" id="ASIM_0001613701-mRNA-1">
    <property type="protein sequence ID" value="ASIM_0001613701-mRNA-1"/>
    <property type="gene ID" value="ASIM_0001613701"/>
</dbReference>
<keyword evidence="4" id="KW-0833">Ubl conjugation pathway</keyword>
<accession>A0A0M3K596</accession>
<evidence type="ECO:0000256" key="6">
    <source>
        <dbReference type="SAM" id="MobiDB-lite"/>
    </source>
</evidence>